<comment type="caution">
    <text evidence="2">The sequence shown here is derived from an EMBL/GenBank/DDBJ whole genome shotgun (WGS) entry which is preliminary data.</text>
</comment>
<proteinExistence type="predicted"/>
<accession>A0AAV7ZRL6</accession>
<feature type="region of interest" description="Disordered" evidence="1">
    <location>
        <begin position="310"/>
        <end position="360"/>
    </location>
</feature>
<name>A0AAV7ZRL6_9EUKA</name>
<evidence type="ECO:0000256" key="1">
    <source>
        <dbReference type="SAM" id="MobiDB-lite"/>
    </source>
</evidence>
<sequence length="1342" mass="161246">MSNENNRSQKHPSFNDQLTFLQIKIILNNIDDFEMKKKREEISRIVAQFQFWIKNNSSFLKQIHQKMDLETFSSHLQLLLMNVINTQVKEQPFLNLFSLEKVLSCKLTEILSVIYFLLKKFNKRSFFLNQSLFFVLIKIYCSIISLDNKQKKQIKQQTLVNFQEKQCEIISYCNKIIKCQLKFQECMKKLIGPETINTFFDLVIQNDKTKIWKLVGEYLRIVLNSKILNETIYQEIFNEKNREILLNKLRFKNELVQNIHILNLLFDILLRISQKNFRLFLNWNCREYYKIMFNCFQNLFDQLKENENENEKEKEIEKRKEKEIEKENEKEKEKGKRKEKEKGKEIEKEKGKRKEKRKEKEKEIHIQEISNLYQKFLNFSFLNKTNNNNNEKNQLILNRLTELKILIKLYIRFENSLFNNCNDILNIIFQLLSQHNLNIQKIFNSKYFVLLFENFDKYKYEENQKLLLKMIKFLIFKGFLPKELLRIIVLKINKPKTISVSIFNSFFDIIKFDQNYLNIFLELNIFKMVCMNLNNFKSIKKNEMNFYYKNLMFTNLILKKYNQLKNEFKKNCSLKNIIDKLKFVELKKEIIKLLLILTNDKNEIINDQEITEMIEIILEELNNNNLRIQRELNNLLSSILIKKKEIISNNKNILIKINNFLFCDKAFIFNQEINSKKKLEITTNSHINHNKNDNEIIFKWTKSLFYLLINIFKYVKLSKKNQEIILFEKIILSTNIVKTKYSEQILLLLFDLSIESSNLAFFNNIANIKNTKMIIKNPKPIYLIFSLISTYNLFQKIDLKQYFNYLLTLLKINLINIRKLSKIRIIEIFLKSYSKYLFYNDDDTDDDDDDDGDDQLIIKNHFKKILNYLIGYNLTIEELIELFKLIKKCNNNNNNNNDKILTTKESKNGNSETLIFLIRLLVNFFRNQSQLLSVTIYSNNKENKYNYLQSNSSIDNIFPPKNGYTINIWLTLPILNNKQTVFLIANSSNKFKYKLSIKKGYLNLFIPNHKKIILKNFKFNQGLYQITICHEKSKIYGDKFYYYINGRFIESQKISYPIKENEGIFFQFGNNGKTNKNKAKNKSFKNINNQEKWSFHNFYLIQNILLLDEVRILYLLGPGYIKSFQKFKIQKIYFQFNKINSKIINDLGMESIGKFISFYQGIFKKNPFQYKNILLRYCPYSQFIKKQDNNKMLLFNIHSKKKKPILIYQNRNSNIGFYSKNKNPLLKLNILSIFLIFKSIKTSDELKHLIRAIKNLLLNQINYHQFLKNKGTEIFFYHLYLKRHLINKEISIELLKIIGLQSNIIKNCKIFKRIFLIKKLWGYSGLQQFLLVNILTFLNYKK</sequence>
<dbReference type="InterPro" id="IPR013320">
    <property type="entry name" value="ConA-like_dom_sf"/>
</dbReference>
<evidence type="ECO:0000313" key="2">
    <source>
        <dbReference type="EMBL" id="KAJ3443794.1"/>
    </source>
</evidence>
<protein>
    <submittedName>
        <fullName evidence="2">Protein fra10ac1</fullName>
    </submittedName>
</protein>
<gene>
    <name evidence="2" type="ORF">M0812_09638</name>
</gene>
<reference evidence="2" key="1">
    <citation type="submission" date="2022-08" db="EMBL/GenBank/DDBJ databases">
        <title>Novel sulphate-reducing endosymbionts in the free-living metamonad Anaeramoeba.</title>
        <authorList>
            <person name="Jerlstrom-Hultqvist J."/>
            <person name="Cepicka I."/>
            <person name="Gallot-Lavallee L."/>
            <person name="Salas-Leiva D."/>
            <person name="Curtis B.A."/>
            <person name="Zahonova K."/>
            <person name="Pipaliya S."/>
            <person name="Dacks J."/>
            <person name="Roger A.J."/>
        </authorList>
    </citation>
    <scope>NUCLEOTIDE SEQUENCE</scope>
    <source>
        <strain evidence="2">Busselton2</strain>
    </source>
</reference>
<dbReference type="Proteomes" id="UP001146793">
    <property type="component" value="Unassembled WGS sequence"/>
</dbReference>
<organism evidence="2 3">
    <name type="scientific">Anaeramoeba flamelloides</name>
    <dbReference type="NCBI Taxonomy" id="1746091"/>
    <lineage>
        <taxon>Eukaryota</taxon>
        <taxon>Metamonada</taxon>
        <taxon>Anaeramoebidae</taxon>
        <taxon>Anaeramoeba</taxon>
    </lineage>
</organism>
<dbReference type="SUPFAM" id="SSF49899">
    <property type="entry name" value="Concanavalin A-like lectins/glucanases"/>
    <property type="match status" value="1"/>
</dbReference>
<evidence type="ECO:0000313" key="3">
    <source>
        <dbReference type="Proteomes" id="UP001146793"/>
    </source>
</evidence>
<dbReference type="EMBL" id="JANTQA010000023">
    <property type="protein sequence ID" value="KAJ3443794.1"/>
    <property type="molecule type" value="Genomic_DNA"/>
</dbReference>